<keyword evidence="2" id="KW-1185">Reference proteome</keyword>
<evidence type="ECO:0000313" key="2">
    <source>
        <dbReference type="Proteomes" id="UP000805841"/>
    </source>
</evidence>
<gene>
    <name evidence="1" type="ORF">HAQ05_02370</name>
</gene>
<comment type="caution">
    <text evidence="1">The sequence shown here is derived from an EMBL/GenBank/DDBJ whole genome shotgun (WGS) entry which is preliminary data.</text>
</comment>
<accession>A0ABR7YWH3</accession>
<dbReference type="EMBL" id="JAAOCA010000002">
    <property type="protein sequence ID" value="MBD1597557.1"/>
    <property type="molecule type" value="Genomic_DNA"/>
</dbReference>
<name>A0ABR7YWH3_9PSED</name>
<evidence type="ECO:0000313" key="1">
    <source>
        <dbReference type="EMBL" id="MBD1597557.1"/>
    </source>
</evidence>
<protein>
    <submittedName>
        <fullName evidence="1">Uncharacterized protein</fullName>
    </submittedName>
</protein>
<organism evidence="1 2">
    <name type="scientific">Pseudomonas typographi</name>
    <dbReference type="NCBI Taxonomy" id="2715964"/>
    <lineage>
        <taxon>Bacteria</taxon>
        <taxon>Pseudomonadati</taxon>
        <taxon>Pseudomonadota</taxon>
        <taxon>Gammaproteobacteria</taxon>
        <taxon>Pseudomonadales</taxon>
        <taxon>Pseudomonadaceae</taxon>
        <taxon>Pseudomonas</taxon>
    </lineage>
</organism>
<dbReference type="Proteomes" id="UP000805841">
    <property type="component" value="Unassembled WGS sequence"/>
</dbReference>
<sequence length="81" mass="8800">MTSEEAQRFLGACIAEITRATVASSCQAFYRKSLALIQDMAECGLIDGQDGERLRLAAAQAHVHWALHEAQPASERAAPMQ</sequence>
<proteinExistence type="predicted"/>
<reference evidence="1 2" key="1">
    <citation type="journal article" date="2020" name="Insects">
        <title>Bacteria Belonging to Pseudomonas typographi sp. nov. from the Bark Beetle Ips typographus Have Genomic Potential to Aid in the Host Ecology.</title>
        <authorList>
            <person name="Peral-Aranega E."/>
            <person name="Saati-Santamaria Z."/>
            <person name="Kolarik M."/>
            <person name="Rivas R."/>
            <person name="Garcia-Fraile P."/>
        </authorList>
    </citation>
    <scope>NUCLEOTIDE SEQUENCE [LARGE SCALE GENOMIC DNA]</scope>
    <source>
        <strain evidence="1 2">CA3A</strain>
    </source>
</reference>
<dbReference type="RefSeq" id="WP_190416979.1">
    <property type="nucleotide sequence ID" value="NZ_JAAOCA010000002.1"/>
</dbReference>